<dbReference type="Proteomes" id="UP000574390">
    <property type="component" value="Unassembled WGS sequence"/>
</dbReference>
<feature type="signal peptide" evidence="1">
    <location>
        <begin position="1"/>
        <end position="23"/>
    </location>
</feature>
<keyword evidence="1" id="KW-0732">Signal</keyword>
<evidence type="ECO:0000313" key="2">
    <source>
        <dbReference type="EMBL" id="KAF4736955.1"/>
    </source>
</evidence>
<feature type="chain" id="PRO_5029677399" evidence="1">
    <location>
        <begin position="24"/>
        <end position="80"/>
    </location>
</feature>
<reference evidence="2 3" key="1">
    <citation type="submission" date="2020-04" db="EMBL/GenBank/DDBJ databases">
        <title>Perkinsus olseni comparative genomics.</title>
        <authorList>
            <person name="Bogema D.R."/>
        </authorList>
    </citation>
    <scope>NUCLEOTIDE SEQUENCE [LARGE SCALE GENOMIC DNA]</scope>
    <source>
        <strain evidence="2">ATCC PRA-205</strain>
    </source>
</reference>
<gene>
    <name evidence="2" type="ORF">FOZ62_000355</name>
</gene>
<proteinExistence type="predicted"/>
<name>A0A7J6SW17_PEROL</name>
<sequence>MFLNHGVLLFFVYLFQLDYSCWFVRPSAEGRDKTDLIFVMHGDLKGNLGMVGKISGVVSRRQLVRICAAAEKEANNEAYH</sequence>
<accession>A0A7J6SW17</accession>
<evidence type="ECO:0000256" key="1">
    <source>
        <dbReference type="SAM" id="SignalP"/>
    </source>
</evidence>
<comment type="caution">
    <text evidence="2">The sequence shown here is derived from an EMBL/GenBank/DDBJ whole genome shotgun (WGS) entry which is preliminary data.</text>
</comment>
<protein>
    <submittedName>
        <fullName evidence="2">Uncharacterized protein</fullName>
    </submittedName>
</protein>
<evidence type="ECO:0000313" key="3">
    <source>
        <dbReference type="Proteomes" id="UP000574390"/>
    </source>
</evidence>
<organism evidence="2 3">
    <name type="scientific">Perkinsus olseni</name>
    <name type="common">Perkinsus atlanticus</name>
    <dbReference type="NCBI Taxonomy" id="32597"/>
    <lineage>
        <taxon>Eukaryota</taxon>
        <taxon>Sar</taxon>
        <taxon>Alveolata</taxon>
        <taxon>Perkinsozoa</taxon>
        <taxon>Perkinsea</taxon>
        <taxon>Perkinsida</taxon>
        <taxon>Perkinsidae</taxon>
        <taxon>Perkinsus</taxon>
    </lineage>
</organism>
<dbReference type="EMBL" id="JABANM010011867">
    <property type="protein sequence ID" value="KAF4736955.1"/>
    <property type="molecule type" value="Genomic_DNA"/>
</dbReference>
<dbReference type="AlphaFoldDB" id="A0A7J6SW17"/>